<sequence>MGERLEWVQIIEPKSKDTMYANLVTGECVWEAPPSAKIKLTDDNQWWELFDASTRRNYYYNAKTQRTVWQRPSGADIIPLAKLQMIKDNTEPKDEQTTIIPSTSSINHTVQQLTTINNTQSIINNKWKQISLQGLDITPSQETKLKIVTPSFQSTTTQRSIHRTTTVLHPQPILSSLTTNDLTFSMNLNNENNDKPTYDNLTGLIYNSFNKKSNQYFNNNSYDNYSNISNQHQNSLEQSLNTKRSQSIHLKSPFTFQMITNENNYYHKNTSIDECSNIHQQLPNIFRHISTPSLELYHNNQINSMNLFQSSIKRHNIRKKQPRTNPNYVNIQVKTNNGSLRSTYIRINDIQNYQTTSTISSSSSSSSNSSSEQDSMLYNSQSYFNESNRYFPSDETISTDKINEEQRIEMIMNQNSSSSSPSMNNNYILTNKTGLMMKQFITCTDEFVFHSIIDPISHNFQQIKMINNANSGTTNNMIIENGTNSSRSTLSSPILPAYYGSYSNSPSIASHSINQSHDTGSIDSSSSSTQSESIHLNGLCNNKKNIQVSVDKHRISLLTSTKSSTTTMNEIESPILFNDMLSLNIHKRGLFSKRLTHDNLLSWSKESIKKPLLRTLDKILRKEGPNIFKLIQIYMGDRKSKKIASLNTCLELTIKGWSLPSIRDELYLQLIKQTTSNYNPESLQRGWELMAICLSFFPPSSKFQMILENYILIQTNRNVDTYEVPISIYAKVCRKRLEKILQTGPKRGLKKPTTEEIELSKETENLLAQKIHPQIIISGWRKATNEAVRSLESTAKNNSSNLEQFKNDLMNIARTTLSSKILQGKKDHFAKLCVEAVLKLQGKTDLQGIQIIKRLGNNMSDSYLEEGFLLEKRIGINMPKRIENARILIANTPMDTDKVKIFGSRVRVDSVLKVAELELAEKEKMKDKVDKILQHDCNVFINRQLIYDYPDQLFAQKGVMAIEHADFEGVERLAQVLGGDIVSTFDTPDKVRLGKCNLIEEIIIGEDKLIKFSGVAQGEACTIVLRGATQQILDEAERSIHDVLCVLSQTVKEPRICYGGGSAEMLMATAVSQLAEKTPGKESVAIESFARALRQLPTIIADNAGYDSSELVANLRAAHASGKSTYGLDMENGQITDMVQLGILESFHLKRQVVISAAEAAEMVLRIDNIIRAPPRPRQRDMRHH</sequence>
<feature type="domain" description="MyTH4" evidence="10">
    <location>
        <begin position="603"/>
        <end position="761"/>
    </location>
</feature>
<dbReference type="FunFam" id="1.10.560.10:FF:000017">
    <property type="entry name" value="T-complex protein 1 subunit eta"/>
    <property type="match status" value="1"/>
</dbReference>
<dbReference type="PROSITE" id="PS51016">
    <property type="entry name" value="MYTH4"/>
    <property type="match status" value="1"/>
</dbReference>
<feature type="region of interest" description="Disordered" evidence="8">
    <location>
        <begin position="510"/>
        <end position="529"/>
    </location>
</feature>
<dbReference type="GO" id="GO:0016887">
    <property type="term" value="F:ATP hydrolysis activity"/>
    <property type="evidence" value="ECO:0007669"/>
    <property type="project" value="InterPro"/>
</dbReference>
<reference evidence="11" key="1">
    <citation type="submission" date="2021-02" db="EMBL/GenBank/DDBJ databases">
        <authorList>
            <person name="Nowell W R."/>
        </authorList>
    </citation>
    <scope>NUCLEOTIDE SEQUENCE</scope>
</reference>
<keyword evidence="3" id="KW-0963">Cytoplasm</keyword>
<evidence type="ECO:0000256" key="6">
    <source>
        <dbReference type="ARBA" id="ARBA00023186"/>
    </source>
</evidence>
<dbReference type="PROSITE" id="PS50020">
    <property type="entry name" value="WW_DOMAIN_2"/>
    <property type="match status" value="1"/>
</dbReference>
<dbReference type="GO" id="GO:0140662">
    <property type="term" value="F:ATP-dependent protein folding chaperone"/>
    <property type="evidence" value="ECO:0007669"/>
    <property type="project" value="InterPro"/>
</dbReference>
<dbReference type="InterPro" id="IPR036020">
    <property type="entry name" value="WW_dom_sf"/>
</dbReference>
<dbReference type="InterPro" id="IPR002423">
    <property type="entry name" value="Cpn60/GroEL/TCP-1"/>
</dbReference>
<dbReference type="CDD" id="cd00201">
    <property type="entry name" value="WW"/>
    <property type="match status" value="1"/>
</dbReference>
<dbReference type="EMBL" id="CAJNOT010000141">
    <property type="protein sequence ID" value="CAF0860935.1"/>
    <property type="molecule type" value="Genomic_DNA"/>
</dbReference>
<dbReference type="GO" id="GO:0005524">
    <property type="term" value="F:ATP binding"/>
    <property type="evidence" value="ECO:0007669"/>
    <property type="project" value="UniProtKB-KW"/>
</dbReference>
<dbReference type="InterPro" id="IPR027413">
    <property type="entry name" value="GROEL-like_equatorial_sf"/>
</dbReference>
<protein>
    <recommendedName>
        <fullName evidence="7">CCT-beta</fullName>
    </recommendedName>
</protein>
<dbReference type="Gene3D" id="1.10.560.10">
    <property type="entry name" value="GroEL-like equatorial domain"/>
    <property type="match status" value="1"/>
</dbReference>
<dbReference type="FunFam" id="3.50.7.10:FF:000002">
    <property type="entry name" value="T-complex protein 1 subunit beta"/>
    <property type="match status" value="1"/>
</dbReference>
<comment type="subcellular location">
    <subcellularLocation>
        <location evidence="1">Cytoplasm</location>
    </subcellularLocation>
</comment>
<dbReference type="Proteomes" id="UP000663864">
    <property type="component" value="Unassembled WGS sequence"/>
</dbReference>
<accession>A0A813WUV3</accession>
<keyword evidence="5" id="KW-0067">ATP-binding</keyword>
<comment type="similarity">
    <text evidence="2">Belongs to the TCP-1 chaperonin family.</text>
</comment>
<gene>
    <name evidence="11" type="ORF">ZHD862_LOCUS5379</name>
</gene>
<feature type="compositionally biased region" description="Low complexity" evidence="8">
    <location>
        <begin position="515"/>
        <end position="529"/>
    </location>
</feature>
<dbReference type="SMART" id="SM00456">
    <property type="entry name" value="WW"/>
    <property type="match status" value="2"/>
</dbReference>
<dbReference type="InterPro" id="IPR001202">
    <property type="entry name" value="WW_dom"/>
</dbReference>
<dbReference type="SUPFAM" id="SSF54849">
    <property type="entry name" value="GroEL-intermediate domain like"/>
    <property type="match status" value="1"/>
</dbReference>
<dbReference type="InterPro" id="IPR012716">
    <property type="entry name" value="Chap_CCT_beta"/>
</dbReference>
<dbReference type="SUPFAM" id="SSF48592">
    <property type="entry name" value="GroEL equatorial domain-like"/>
    <property type="match status" value="1"/>
</dbReference>
<dbReference type="InterPro" id="IPR027410">
    <property type="entry name" value="TCP-1-like_intermed_sf"/>
</dbReference>
<comment type="caution">
    <text evidence="11">The sequence shown here is derived from an EMBL/GenBank/DDBJ whole genome shotgun (WGS) entry which is preliminary data.</text>
</comment>
<dbReference type="Pfam" id="PF00118">
    <property type="entry name" value="Cpn60_TCP1"/>
    <property type="match status" value="1"/>
</dbReference>
<dbReference type="NCBIfam" id="TIGR02341">
    <property type="entry name" value="chap_CCT_beta"/>
    <property type="match status" value="1"/>
</dbReference>
<dbReference type="SMART" id="SM00139">
    <property type="entry name" value="MyTH4"/>
    <property type="match status" value="1"/>
</dbReference>
<keyword evidence="4" id="KW-0547">Nucleotide-binding</keyword>
<dbReference type="GO" id="GO:0005832">
    <property type="term" value="C:chaperonin-containing T-complex"/>
    <property type="evidence" value="ECO:0007669"/>
    <property type="project" value="InterPro"/>
</dbReference>
<proteinExistence type="inferred from homology"/>
<evidence type="ECO:0000256" key="3">
    <source>
        <dbReference type="ARBA" id="ARBA00022490"/>
    </source>
</evidence>
<evidence type="ECO:0000256" key="7">
    <source>
        <dbReference type="ARBA" id="ARBA00033237"/>
    </source>
</evidence>
<evidence type="ECO:0000259" key="9">
    <source>
        <dbReference type="PROSITE" id="PS50020"/>
    </source>
</evidence>
<evidence type="ECO:0000256" key="1">
    <source>
        <dbReference type="ARBA" id="ARBA00004496"/>
    </source>
</evidence>
<feature type="domain" description="WW" evidence="9">
    <location>
        <begin position="47"/>
        <end position="74"/>
    </location>
</feature>
<evidence type="ECO:0000259" key="10">
    <source>
        <dbReference type="PROSITE" id="PS51016"/>
    </source>
</evidence>
<name>A0A813WUV3_9BILA</name>
<dbReference type="SUPFAM" id="SSF52029">
    <property type="entry name" value="GroEL apical domain-like"/>
    <property type="match status" value="1"/>
</dbReference>
<dbReference type="GO" id="GO:0051082">
    <property type="term" value="F:unfolded protein binding"/>
    <property type="evidence" value="ECO:0007669"/>
    <property type="project" value="InterPro"/>
</dbReference>
<dbReference type="Gene3D" id="3.30.260.10">
    <property type="entry name" value="TCP-1-like chaperonin intermediate domain"/>
    <property type="match status" value="1"/>
</dbReference>
<evidence type="ECO:0000256" key="5">
    <source>
        <dbReference type="ARBA" id="ARBA00022840"/>
    </source>
</evidence>
<dbReference type="PANTHER" id="PTHR11353">
    <property type="entry name" value="CHAPERONIN"/>
    <property type="match status" value="1"/>
</dbReference>
<dbReference type="Gene3D" id="1.25.40.530">
    <property type="entry name" value="MyTH4 domain"/>
    <property type="match status" value="1"/>
</dbReference>
<feature type="region of interest" description="Disordered" evidence="8">
    <location>
        <begin position="356"/>
        <end position="375"/>
    </location>
</feature>
<evidence type="ECO:0000256" key="2">
    <source>
        <dbReference type="ARBA" id="ARBA00008020"/>
    </source>
</evidence>
<dbReference type="InterPro" id="IPR027409">
    <property type="entry name" value="GroEL-like_apical_dom_sf"/>
</dbReference>
<dbReference type="Gene3D" id="2.20.70.10">
    <property type="match status" value="1"/>
</dbReference>
<organism evidence="11 12">
    <name type="scientific">Rotaria sordida</name>
    <dbReference type="NCBI Taxonomy" id="392033"/>
    <lineage>
        <taxon>Eukaryota</taxon>
        <taxon>Metazoa</taxon>
        <taxon>Spiralia</taxon>
        <taxon>Gnathifera</taxon>
        <taxon>Rotifera</taxon>
        <taxon>Eurotatoria</taxon>
        <taxon>Bdelloidea</taxon>
        <taxon>Philodinida</taxon>
        <taxon>Philodinidae</taxon>
        <taxon>Rotaria</taxon>
    </lineage>
</organism>
<evidence type="ECO:0000313" key="11">
    <source>
        <dbReference type="EMBL" id="CAF0860935.1"/>
    </source>
</evidence>
<dbReference type="InterPro" id="IPR038185">
    <property type="entry name" value="MyTH4_dom_sf"/>
</dbReference>
<keyword evidence="6" id="KW-0143">Chaperone</keyword>
<dbReference type="AlphaFoldDB" id="A0A813WUV3"/>
<dbReference type="SUPFAM" id="SSF51045">
    <property type="entry name" value="WW domain"/>
    <property type="match status" value="1"/>
</dbReference>
<dbReference type="FunFam" id="2.20.70.10:FF:000022">
    <property type="entry name" value="Rho GTPase activating protein 39"/>
    <property type="match status" value="1"/>
</dbReference>
<dbReference type="InterPro" id="IPR017998">
    <property type="entry name" value="Chaperone_TCP-1"/>
</dbReference>
<evidence type="ECO:0000256" key="8">
    <source>
        <dbReference type="SAM" id="MobiDB-lite"/>
    </source>
</evidence>
<evidence type="ECO:0000313" key="12">
    <source>
        <dbReference type="Proteomes" id="UP000663864"/>
    </source>
</evidence>
<evidence type="ECO:0000256" key="4">
    <source>
        <dbReference type="ARBA" id="ARBA00022741"/>
    </source>
</evidence>
<feature type="compositionally biased region" description="Low complexity" evidence="8">
    <location>
        <begin position="356"/>
        <end position="371"/>
    </location>
</feature>
<dbReference type="Gene3D" id="3.50.7.10">
    <property type="entry name" value="GroEL"/>
    <property type="match status" value="1"/>
</dbReference>
<dbReference type="InterPro" id="IPR000857">
    <property type="entry name" value="MyTH4_dom"/>
</dbReference>
<dbReference type="GO" id="GO:0005856">
    <property type="term" value="C:cytoskeleton"/>
    <property type="evidence" value="ECO:0007669"/>
    <property type="project" value="InterPro"/>
</dbReference>